<evidence type="ECO:0000259" key="8">
    <source>
        <dbReference type="Pfam" id="PF07928"/>
    </source>
</evidence>
<keyword evidence="5" id="KW-0333">Golgi apparatus</keyword>
<keyword evidence="6" id="KW-0175">Coiled coil</keyword>
<organism evidence="9 10">
    <name type="scientific">Amylocarpus encephaloides</name>
    <dbReference type="NCBI Taxonomy" id="45428"/>
    <lineage>
        <taxon>Eukaryota</taxon>
        <taxon>Fungi</taxon>
        <taxon>Dikarya</taxon>
        <taxon>Ascomycota</taxon>
        <taxon>Pezizomycotina</taxon>
        <taxon>Leotiomycetes</taxon>
        <taxon>Helotiales</taxon>
        <taxon>Helotiales incertae sedis</taxon>
        <taxon>Amylocarpus</taxon>
    </lineage>
</organism>
<comment type="similarity">
    <text evidence="2">Belongs to the VPS54 family.</text>
</comment>
<dbReference type="PANTHER" id="PTHR12965:SF0">
    <property type="entry name" value="VACUOLAR PROTEIN SORTING-ASSOCIATED PROTEIN 54"/>
    <property type="match status" value="1"/>
</dbReference>
<evidence type="ECO:0000313" key="9">
    <source>
        <dbReference type="EMBL" id="KAG9231344.1"/>
    </source>
</evidence>
<comment type="caution">
    <text evidence="9">The sequence shown here is derived from an EMBL/GenBank/DDBJ whole genome shotgun (WGS) entry which is preliminary data.</text>
</comment>
<name>A0A9P8C2F6_9HELO</name>
<dbReference type="PANTHER" id="PTHR12965">
    <property type="entry name" value="VACUOLAR PROTEIN SORTING 54"/>
    <property type="match status" value="1"/>
</dbReference>
<dbReference type="GO" id="GO:0006896">
    <property type="term" value="P:Golgi to vacuole transport"/>
    <property type="evidence" value="ECO:0007669"/>
    <property type="project" value="TreeGrafter"/>
</dbReference>
<keyword evidence="4" id="KW-0653">Protein transport</keyword>
<evidence type="ECO:0000256" key="5">
    <source>
        <dbReference type="ARBA" id="ARBA00023034"/>
    </source>
</evidence>
<reference evidence="9" key="1">
    <citation type="journal article" date="2021" name="IMA Fungus">
        <title>Genomic characterization of three marine fungi, including Emericellopsis atlantica sp. nov. with signatures of a generalist lifestyle and marine biomass degradation.</title>
        <authorList>
            <person name="Hagestad O.C."/>
            <person name="Hou L."/>
            <person name="Andersen J.H."/>
            <person name="Hansen E.H."/>
            <person name="Altermark B."/>
            <person name="Li C."/>
            <person name="Kuhnert E."/>
            <person name="Cox R.J."/>
            <person name="Crous P.W."/>
            <person name="Spatafora J.W."/>
            <person name="Lail K."/>
            <person name="Amirebrahimi M."/>
            <person name="Lipzen A."/>
            <person name="Pangilinan J."/>
            <person name="Andreopoulos W."/>
            <person name="Hayes R.D."/>
            <person name="Ng V."/>
            <person name="Grigoriev I.V."/>
            <person name="Jackson S.A."/>
            <person name="Sutton T.D.S."/>
            <person name="Dobson A.D.W."/>
            <person name="Rama T."/>
        </authorList>
    </citation>
    <scope>NUCLEOTIDE SEQUENCE</scope>
    <source>
        <strain evidence="9">TRa018bII</strain>
    </source>
</reference>
<accession>A0A9P8C2F6</accession>
<feature type="compositionally biased region" description="Basic and acidic residues" evidence="7">
    <location>
        <begin position="1028"/>
        <end position="1040"/>
    </location>
</feature>
<keyword evidence="10" id="KW-1185">Reference proteome</keyword>
<keyword evidence="3" id="KW-0813">Transport</keyword>
<protein>
    <submittedName>
        <fullName evidence="9">Vps54-like protein-domain-containing protein</fullName>
    </submittedName>
</protein>
<dbReference type="InterPro" id="IPR039745">
    <property type="entry name" value="Vps54"/>
</dbReference>
<feature type="region of interest" description="Disordered" evidence="7">
    <location>
        <begin position="1010"/>
        <end position="1040"/>
    </location>
</feature>
<feature type="region of interest" description="Disordered" evidence="7">
    <location>
        <begin position="29"/>
        <end position="51"/>
    </location>
</feature>
<proteinExistence type="inferred from homology"/>
<feature type="region of interest" description="Disordered" evidence="7">
    <location>
        <begin position="114"/>
        <end position="147"/>
    </location>
</feature>
<evidence type="ECO:0000256" key="2">
    <source>
        <dbReference type="ARBA" id="ARBA00009150"/>
    </source>
</evidence>
<dbReference type="GO" id="GO:0042147">
    <property type="term" value="P:retrograde transport, endosome to Golgi"/>
    <property type="evidence" value="ECO:0007669"/>
    <property type="project" value="InterPro"/>
</dbReference>
<evidence type="ECO:0000256" key="6">
    <source>
        <dbReference type="ARBA" id="ARBA00023054"/>
    </source>
</evidence>
<dbReference type="EMBL" id="MU251607">
    <property type="protein sequence ID" value="KAG9231344.1"/>
    <property type="molecule type" value="Genomic_DNA"/>
</dbReference>
<dbReference type="GO" id="GO:0000938">
    <property type="term" value="C:GARP complex"/>
    <property type="evidence" value="ECO:0007669"/>
    <property type="project" value="InterPro"/>
</dbReference>
<sequence>MSESRMGLVAESGQNAISVLLQPPIVRTGMRPHTSAPSSATHKPPTAKDIPPVTLTNIAHVNAAAFEPYLAQVGALWDPFQRAEPERATGSGSRKEQGQLKDDDFAEMLERGLRREQISRKSSSSSTLTPNESPAPSRRASGGLSRRKLEVTSLSTIPPVYFDKNFQLENPRTFDLVSERSEVVRKPGTPSTAGEPNDFMNGSARRPRKALTTNAILQEKLSWYIDTVEVHLISAISTASDSFFAVLDSLRELQSEAAECVKGTKSLRVDLGSLDRTLALGGLKVIEMKRRRDNLHKLRNATEQLSSIMQGVTHCEGLIDRGDFVLTLDRLDLVDRLISGTLPLDGSNSLSWLNTFKPPTLIDLRELKALDALAEEMQQLRFRIGKGFEARFLDTLLVDLRQHIKTVTPQDTLQRWGSAFQRGRGDSQRLPSELPAYMKESNQVRQNLKACLLGLHRSRYTQQATVAFRNGIMKEMKALIRQRLPCSTDDDNESQVLVSTGAGGCTTSQQDKSAILARNLRVLDPEAAEDLYFSVYTDVGEALRRLSIQVKVLLDVTSGTASPSLTSPEARSHMQSLNLSTLSNIGESLSTGKLLIISSQMQEELIQALDMSSLLGQAVDVAQTQITKVLKIRSEQTVRLPLARFLRYFHLNRLFADECEAVSGRSGAALKGVVNNQISEFIPLLGDSAKQQLTSTMDADKWEAKDFGPEEETILGRLLQGMTLDHQDWVKTSVVWEKLEEESSKSIHLSRDGNGATKNKVRNATIDEQSYILVGSAIAALRGIDRFANLIVTIPGMTIEASNVLLDFLKLFNSRLCQLILGAGARHSAGLKTINSKHLALVSQALSFFIALMPYLREFVRRHAINSPSLVEFDRVKRLYQDHQFNIHDKLIDIMSLRTAAHVSAMKKIDWDTDARETSLYMQTLTEETRKLHKVLSKNLPESTVTSIVGPVIQSNKEQLGKAFDEAVVKTLQGKARLLRDSVLFGTQLNKIDGASEIGSHITEIVNGKQIDGLEKPADEQETTVSPVHDKDKDTETSKS</sequence>
<dbReference type="GO" id="GO:0019905">
    <property type="term" value="F:syntaxin binding"/>
    <property type="evidence" value="ECO:0007669"/>
    <property type="project" value="TreeGrafter"/>
</dbReference>
<dbReference type="Pfam" id="PF07928">
    <property type="entry name" value="Vps54"/>
    <property type="match status" value="1"/>
</dbReference>
<evidence type="ECO:0000256" key="4">
    <source>
        <dbReference type="ARBA" id="ARBA00022927"/>
    </source>
</evidence>
<dbReference type="Gene3D" id="6.10.250.860">
    <property type="match status" value="1"/>
</dbReference>
<feature type="region of interest" description="Disordered" evidence="7">
    <location>
        <begin position="179"/>
        <end position="206"/>
    </location>
</feature>
<dbReference type="GO" id="GO:0005829">
    <property type="term" value="C:cytosol"/>
    <property type="evidence" value="ECO:0007669"/>
    <property type="project" value="GOC"/>
</dbReference>
<dbReference type="Proteomes" id="UP000824998">
    <property type="component" value="Unassembled WGS sequence"/>
</dbReference>
<dbReference type="InterPro" id="IPR012501">
    <property type="entry name" value="Vps54_C"/>
</dbReference>
<gene>
    <name evidence="9" type="ORF">BJ875DRAFT_122721</name>
</gene>
<comment type="subcellular location">
    <subcellularLocation>
        <location evidence="1">Golgi apparatus</location>
        <location evidence="1">trans-Golgi network</location>
    </subcellularLocation>
</comment>
<evidence type="ECO:0000256" key="1">
    <source>
        <dbReference type="ARBA" id="ARBA00004601"/>
    </source>
</evidence>
<feature type="domain" description="Vacuolar protein sorting-associated protein 54 C-terminal" evidence="8">
    <location>
        <begin position="768"/>
        <end position="897"/>
    </location>
</feature>
<dbReference type="OrthoDB" id="3509060at2759"/>
<dbReference type="AlphaFoldDB" id="A0A9P8C2F6"/>
<evidence type="ECO:0000256" key="3">
    <source>
        <dbReference type="ARBA" id="ARBA00022448"/>
    </source>
</evidence>
<evidence type="ECO:0000256" key="7">
    <source>
        <dbReference type="SAM" id="MobiDB-lite"/>
    </source>
</evidence>
<evidence type="ECO:0000313" key="10">
    <source>
        <dbReference type="Proteomes" id="UP000824998"/>
    </source>
</evidence>
<dbReference type="GO" id="GO:0015031">
    <property type="term" value="P:protein transport"/>
    <property type="evidence" value="ECO:0007669"/>
    <property type="project" value="UniProtKB-KW"/>
</dbReference>